<dbReference type="AlphaFoldDB" id="A0A397U864"/>
<name>A0A397U864_9GLOM</name>
<dbReference type="InterPro" id="IPR006571">
    <property type="entry name" value="TLDc_dom"/>
</dbReference>
<organism evidence="2 3">
    <name type="scientific">Gigaspora rosea</name>
    <dbReference type="NCBI Taxonomy" id="44941"/>
    <lineage>
        <taxon>Eukaryota</taxon>
        <taxon>Fungi</taxon>
        <taxon>Fungi incertae sedis</taxon>
        <taxon>Mucoromycota</taxon>
        <taxon>Glomeromycotina</taxon>
        <taxon>Glomeromycetes</taxon>
        <taxon>Diversisporales</taxon>
        <taxon>Gigasporaceae</taxon>
        <taxon>Gigaspora</taxon>
    </lineage>
</organism>
<proteinExistence type="predicted"/>
<dbReference type="Proteomes" id="UP000266673">
    <property type="component" value="Unassembled WGS sequence"/>
</dbReference>
<evidence type="ECO:0000313" key="2">
    <source>
        <dbReference type="EMBL" id="RIB06440.1"/>
    </source>
</evidence>
<gene>
    <name evidence="2" type="ORF">C2G38_2217084</name>
</gene>
<accession>A0A397U864</accession>
<sequence>MDIGQISIVKIPFMPTLAEIASWIDRNSDTYSISNIQYEFKLLLCGNKDRFTYESFWNLCDKQKNLVIVIKIKEILGEYNSIGWDKSKKGLESCKDCFTFLLKNVNDTCPLIESCKARQDASNGG</sequence>
<feature type="domain" description="TLDc" evidence="1">
    <location>
        <begin position="35"/>
        <end position="104"/>
    </location>
</feature>
<keyword evidence="3" id="KW-1185">Reference proteome</keyword>
<reference evidence="2 3" key="1">
    <citation type="submission" date="2018-06" db="EMBL/GenBank/DDBJ databases">
        <title>Comparative genomics reveals the genomic features of Rhizophagus irregularis, R. cerebriforme, R. diaphanum and Gigaspora rosea, and their symbiotic lifestyle signature.</title>
        <authorList>
            <person name="Morin E."/>
            <person name="San Clemente H."/>
            <person name="Chen E.C.H."/>
            <person name="De La Providencia I."/>
            <person name="Hainaut M."/>
            <person name="Kuo A."/>
            <person name="Kohler A."/>
            <person name="Murat C."/>
            <person name="Tang N."/>
            <person name="Roy S."/>
            <person name="Loubradou J."/>
            <person name="Henrissat B."/>
            <person name="Grigoriev I.V."/>
            <person name="Corradi N."/>
            <person name="Roux C."/>
            <person name="Martin F.M."/>
        </authorList>
    </citation>
    <scope>NUCLEOTIDE SEQUENCE [LARGE SCALE GENOMIC DNA]</scope>
    <source>
        <strain evidence="2 3">DAOM 194757</strain>
    </source>
</reference>
<dbReference type="EMBL" id="QKWP01001815">
    <property type="protein sequence ID" value="RIB06440.1"/>
    <property type="molecule type" value="Genomic_DNA"/>
</dbReference>
<dbReference type="OrthoDB" id="298084at2759"/>
<evidence type="ECO:0000313" key="3">
    <source>
        <dbReference type="Proteomes" id="UP000266673"/>
    </source>
</evidence>
<evidence type="ECO:0000259" key="1">
    <source>
        <dbReference type="Pfam" id="PF07534"/>
    </source>
</evidence>
<protein>
    <recommendedName>
        <fullName evidence="1">TLDc domain-containing protein</fullName>
    </recommendedName>
</protein>
<comment type="caution">
    <text evidence="2">The sequence shown here is derived from an EMBL/GenBank/DDBJ whole genome shotgun (WGS) entry which is preliminary data.</text>
</comment>
<dbReference type="Pfam" id="PF07534">
    <property type="entry name" value="TLD"/>
    <property type="match status" value="1"/>
</dbReference>